<dbReference type="Proteomes" id="UP000199011">
    <property type="component" value="Unassembled WGS sequence"/>
</dbReference>
<dbReference type="OrthoDB" id="9811075at2"/>
<keyword evidence="2" id="KW-1185">Reference proteome</keyword>
<evidence type="ECO:0000313" key="1">
    <source>
        <dbReference type="EMBL" id="SFN94033.1"/>
    </source>
</evidence>
<organism evidence="1 2">
    <name type="scientific">Xenorhabdus japonica</name>
    <dbReference type="NCBI Taxonomy" id="53341"/>
    <lineage>
        <taxon>Bacteria</taxon>
        <taxon>Pseudomonadati</taxon>
        <taxon>Pseudomonadota</taxon>
        <taxon>Gammaproteobacteria</taxon>
        <taxon>Enterobacterales</taxon>
        <taxon>Morganellaceae</taxon>
        <taxon>Xenorhabdus</taxon>
    </lineage>
</organism>
<dbReference type="RefSeq" id="WP_092520107.1">
    <property type="nucleotide sequence ID" value="NZ_CAWRAH010000080.1"/>
</dbReference>
<evidence type="ECO:0000313" key="2">
    <source>
        <dbReference type="Proteomes" id="UP000199011"/>
    </source>
</evidence>
<dbReference type="AlphaFoldDB" id="A0A1I5D4E2"/>
<accession>A0A1I5D4E2</accession>
<sequence>MKLRLKNQYQTILVGKGEVKVGHVLDKIFPRERRIRSLIGGLETSLGTQLWEPLALAFARENGFNILDHKRLNEKVPIIPDKVRYFISNYETQKKIL</sequence>
<proteinExistence type="predicted"/>
<reference evidence="2" key="1">
    <citation type="submission" date="2016-10" db="EMBL/GenBank/DDBJ databases">
        <authorList>
            <person name="Varghese N."/>
            <person name="Submissions S."/>
        </authorList>
    </citation>
    <scope>NUCLEOTIDE SEQUENCE [LARGE SCALE GENOMIC DNA]</scope>
    <source>
        <strain evidence="2">DSM 16522</strain>
    </source>
</reference>
<dbReference type="EMBL" id="FOVO01000034">
    <property type="protein sequence ID" value="SFN94033.1"/>
    <property type="molecule type" value="Genomic_DNA"/>
</dbReference>
<gene>
    <name evidence="1" type="ORF">SAMN05421579_13429</name>
</gene>
<protein>
    <submittedName>
        <fullName evidence="1">Uncharacterized protein</fullName>
    </submittedName>
</protein>
<name>A0A1I5D4E2_9GAMM</name>